<proteinExistence type="predicted"/>
<comment type="caution">
    <text evidence="2">The sequence shown here is derived from an EMBL/GenBank/DDBJ whole genome shotgun (WGS) entry which is preliminary data.</text>
</comment>
<dbReference type="EMBL" id="JBDLNV010000001">
    <property type="protein sequence ID" value="MFM1722093.1"/>
    <property type="molecule type" value="Genomic_DNA"/>
</dbReference>
<reference evidence="2 3" key="1">
    <citation type="submission" date="2023-11" db="EMBL/GenBank/DDBJ databases">
        <authorList>
            <person name="Val-Calvo J."/>
            <person name="Scortti M."/>
            <person name="Vazquez-Boland J."/>
        </authorList>
    </citation>
    <scope>NUCLEOTIDE SEQUENCE [LARGE SCALE GENOMIC DNA]</scope>
    <source>
        <strain evidence="2 3">PAM 2766</strain>
    </source>
</reference>
<dbReference type="RefSeq" id="WP_420162681.1">
    <property type="nucleotide sequence ID" value="NZ_JBDLNV010000001.1"/>
</dbReference>
<sequence>MRSWLATDPVAGTTVIFVPSGSVHTSADAYWRTVSAAVGGECADETNDGGSPFEAACIGIVSREGPVRLVLDDLPVVDGIENSVGELACRCPDLRIVVTGRVRGAWHRLGRPIPVTLIGPADLAFTSDETSTYLRSRGIEHDLRWAQWITRRTGGLAAIIDALGVEIEKQGADIGSLGDTFLTRTIDESIARVVSNDAMLVRLGPTVALAAAAVPLVPDLVATLPGVPDDMTLPTVLERLGVTEQLEATDAQWRYPDPVRESLLRNIDTTHHNDLRCARAAFVEYWLDHDCPHNALAIAIEGEDWHTVLDVVSEHWTTLYTSGFLASIDEALIDRIPEHVAQGHPTVDAIRRMHRRFATPRDVPVVAATPEAPPEDTAGPAEVMMRVITLRIEGALLDAAALCEDLAAAPVPAFDELDERIRHAYAFLYLHIGITYQLVDRADEATTMFRRAHRAGAGMFVERDAAGKLALMYAVRGACFDAQRWLDEEQRHPPLPSKESERLVRTAGMVAAALIAVDRLEPESALAMLTDLSSPTDREEYWAHVLYAVGQHALLAGIPAEGLRRIVHHLEHYPELHGEGSAAGPMLDAVRANLYLAIGEIDSARNLVGQSHHPQTVAARARMHLFAGEPDDAESLADQYWTNVRCSAREAVELSVIGAVAADTNGDRKRALQHLGRAVALSRQHGLQLPFALLEPSMVRRLATLGAPLPVKADRVADDLAVFRPILPAVRLTKQENDRAYRPGERRNDRGDRQA</sequence>
<protein>
    <submittedName>
        <fullName evidence="2">Uncharacterized protein</fullName>
    </submittedName>
</protein>
<accession>A0ABW9FBH5</accession>
<dbReference type="Proteomes" id="UP001629745">
    <property type="component" value="Unassembled WGS sequence"/>
</dbReference>
<evidence type="ECO:0000313" key="2">
    <source>
        <dbReference type="EMBL" id="MFM1722093.1"/>
    </source>
</evidence>
<organism evidence="2 3">
    <name type="scientific">Rhodococcus parequi</name>
    <dbReference type="NCBI Taxonomy" id="3137122"/>
    <lineage>
        <taxon>Bacteria</taxon>
        <taxon>Bacillati</taxon>
        <taxon>Actinomycetota</taxon>
        <taxon>Actinomycetes</taxon>
        <taxon>Mycobacteriales</taxon>
        <taxon>Nocardiaceae</taxon>
        <taxon>Rhodococcus</taxon>
    </lineage>
</organism>
<gene>
    <name evidence="2" type="ORF">ABEU20_000638</name>
</gene>
<feature type="region of interest" description="Disordered" evidence="1">
    <location>
        <begin position="735"/>
        <end position="755"/>
    </location>
</feature>
<evidence type="ECO:0000256" key="1">
    <source>
        <dbReference type="SAM" id="MobiDB-lite"/>
    </source>
</evidence>
<keyword evidence="3" id="KW-1185">Reference proteome</keyword>
<name>A0ABW9FBH5_9NOCA</name>
<evidence type="ECO:0000313" key="3">
    <source>
        <dbReference type="Proteomes" id="UP001629745"/>
    </source>
</evidence>